<sequence length="362" mass="41310">MEEKIFVQREKIEVGMQLGESIKDSMGRVMIENGVYLDEYQIRYIKEKMYPGIYTYRFVDDKAVPIPEATKKIIRQHRKPDRAKIQLSAQVKQQLEERMNHIFEHTEDEDFTSNSLDIFGELESAIFKNDAVAIDVNMIKISDEYTFKHSVDVAAISMMIGREYGMAKEEIHHLGITGLLHDVGKAKIPNEILNKPGKLTDEEFETIKNHSLYGYEILKEKNNFSALILDGVLHHHEKMNGLGYPDKLLGKDISLFSRILSVADIFDALVTKRPYKGPISGREAMEMILALGSELDNTVIQSFIESVILYPVDSIVELSNGEMAKVVENNKRYPTRPKVVEIQTGKIYNLSEDHSCNNIVVL</sequence>
<proteinExistence type="predicted"/>
<dbReference type="Pfam" id="PF13487">
    <property type="entry name" value="HD_5"/>
    <property type="match status" value="1"/>
</dbReference>
<dbReference type="SMART" id="SM00471">
    <property type="entry name" value="HDc"/>
    <property type="match status" value="1"/>
</dbReference>
<dbReference type="AlphaFoldDB" id="G9WWD5"/>
<dbReference type="Gene3D" id="1.10.3210.10">
    <property type="entry name" value="Hypothetical protein af1432"/>
    <property type="match status" value="1"/>
</dbReference>
<dbReference type="PROSITE" id="PS51832">
    <property type="entry name" value="HD_GYP"/>
    <property type="match status" value="1"/>
</dbReference>
<organism evidence="2 3">
    <name type="scientific">Oribacterium asaccharolyticum ACB7</name>
    <dbReference type="NCBI Taxonomy" id="796944"/>
    <lineage>
        <taxon>Bacteria</taxon>
        <taxon>Bacillati</taxon>
        <taxon>Bacillota</taxon>
        <taxon>Clostridia</taxon>
        <taxon>Lachnospirales</taxon>
        <taxon>Lachnospiraceae</taxon>
        <taxon>Oribacterium</taxon>
    </lineage>
</organism>
<dbReference type="PANTHER" id="PTHR43155:SF2">
    <property type="entry name" value="CYCLIC DI-GMP PHOSPHODIESTERASE PA4108"/>
    <property type="match status" value="1"/>
</dbReference>
<evidence type="ECO:0000259" key="1">
    <source>
        <dbReference type="PROSITE" id="PS51832"/>
    </source>
</evidence>
<evidence type="ECO:0000313" key="3">
    <source>
        <dbReference type="Proteomes" id="UP000003527"/>
    </source>
</evidence>
<dbReference type="SUPFAM" id="SSF109604">
    <property type="entry name" value="HD-domain/PDEase-like"/>
    <property type="match status" value="1"/>
</dbReference>
<dbReference type="PATRIC" id="fig|796944.3.peg.1959"/>
<dbReference type="HOGENOM" id="CLU_000445_92_1_9"/>
<dbReference type="CDD" id="cd00077">
    <property type="entry name" value="HDc"/>
    <property type="match status" value="1"/>
</dbReference>
<gene>
    <name evidence="2" type="ORF">HMPREF9624_01219</name>
</gene>
<reference evidence="2 3" key="1">
    <citation type="submission" date="2011-08" db="EMBL/GenBank/DDBJ databases">
        <title>The Genome Sequence of Oribacterium sp. ACB7.</title>
        <authorList>
            <consortium name="The Broad Institute Genome Sequencing Platform"/>
            <person name="Earl A."/>
            <person name="Ward D."/>
            <person name="Feldgarden M."/>
            <person name="Gevers D."/>
            <person name="Sizova M."/>
            <person name="Hazen A."/>
            <person name="Epstein S."/>
            <person name="Young S.K."/>
            <person name="Zeng Q."/>
            <person name="Gargeya S."/>
            <person name="Fitzgerald M."/>
            <person name="Haas B."/>
            <person name="Abouelleil A."/>
            <person name="Alvarado L."/>
            <person name="Arachchi H.M."/>
            <person name="Berlin A."/>
            <person name="Brown A."/>
            <person name="Chapman S.B."/>
            <person name="Chen Z."/>
            <person name="Dunbar C."/>
            <person name="Freedman E."/>
            <person name="Gearin G."/>
            <person name="Gellesch M."/>
            <person name="Goldberg J."/>
            <person name="Griggs A."/>
            <person name="Gujja S."/>
            <person name="Heiman D."/>
            <person name="Howarth C."/>
            <person name="Larson L."/>
            <person name="Lui A."/>
            <person name="MacDonald P.J.P."/>
            <person name="Montmayeur A."/>
            <person name="Murphy C."/>
            <person name="Neiman D."/>
            <person name="Pearson M."/>
            <person name="Priest M."/>
            <person name="Roberts A."/>
            <person name="Saif S."/>
            <person name="Shea T."/>
            <person name="Shenoy N."/>
            <person name="Sisk P."/>
            <person name="Stolte C."/>
            <person name="Sykes S."/>
            <person name="Wortman J."/>
            <person name="Nusbaum C."/>
            <person name="Birren B."/>
        </authorList>
    </citation>
    <scope>NUCLEOTIDE SEQUENCE [LARGE SCALE GENOMIC DNA]</scope>
    <source>
        <strain evidence="2 3">ACB7</strain>
    </source>
</reference>
<dbReference type="Proteomes" id="UP000003527">
    <property type="component" value="Unassembled WGS sequence"/>
</dbReference>
<accession>G9WWD5</accession>
<evidence type="ECO:0000313" key="2">
    <source>
        <dbReference type="EMBL" id="EHL10541.1"/>
    </source>
</evidence>
<dbReference type="InterPro" id="IPR037522">
    <property type="entry name" value="HD_GYP_dom"/>
</dbReference>
<keyword evidence="3" id="KW-1185">Reference proteome</keyword>
<dbReference type="NCBIfam" id="TIGR00277">
    <property type="entry name" value="HDIG"/>
    <property type="match status" value="1"/>
</dbReference>
<dbReference type="InterPro" id="IPR003607">
    <property type="entry name" value="HD/PDEase_dom"/>
</dbReference>
<comment type="caution">
    <text evidence="2">The sequence shown here is derived from an EMBL/GenBank/DDBJ whole genome shotgun (WGS) entry which is preliminary data.</text>
</comment>
<dbReference type="RefSeq" id="WP_009537007.1">
    <property type="nucleotide sequence ID" value="NZ_JH414505.1"/>
</dbReference>
<dbReference type="InterPro" id="IPR006675">
    <property type="entry name" value="HDIG_dom"/>
</dbReference>
<name>G9WWD5_9FIRM</name>
<feature type="domain" description="HD-GYP" evidence="1">
    <location>
        <begin position="124"/>
        <end position="320"/>
    </location>
</feature>
<protein>
    <recommendedName>
        <fullName evidence="1">HD-GYP domain-containing protein</fullName>
    </recommendedName>
</protein>
<dbReference type="EMBL" id="AFZD01000019">
    <property type="protein sequence ID" value="EHL10541.1"/>
    <property type="molecule type" value="Genomic_DNA"/>
</dbReference>
<dbReference type="PANTHER" id="PTHR43155">
    <property type="entry name" value="CYCLIC DI-GMP PHOSPHODIESTERASE PA4108-RELATED"/>
    <property type="match status" value="1"/>
</dbReference>